<feature type="region of interest" description="Disordered" evidence="1">
    <location>
        <begin position="36"/>
        <end position="63"/>
    </location>
</feature>
<feature type="compositionally biased region" description="Basic and acidic residues" evidence="1">
    <location>
        <begin position="48"/>
        <end position="57"/>
    </location>
</feature>
<dbReference type="EMBL" id="QVQW01000047">
    <property type="protein sequence ID" value="RKU43113.1"/>
    <property type="molecule type" value="Genomic_DNA"/>
</dbReference>
<dbReference type="Proteomes" id="UP000275385">
    <property type="component" value="Unassembled WGS sequence"/>
</dbReference>
<reference evidence="2 3" key="1">
    <citation type="submission" date="2018-08" db="EMBL/GenBank/DDBJ databases">
        <title>Draft genome of the lignicolous fungus Coniochaeta pulveracea.</title>
        <authorList>
            <person name="Borstlap C.J."/>
            <person name="De Witt R.N."/>
            <person name="Botha A."/>
            <person name="Volschenk H."/>
        </authorList>
    </citation>
    <scope>NUCLEOTIDE SEQUENCE [LARGE SCALE GENOMIC DNA]</scope>
    <source>
        <strain evidence="2 3">CAB683</strain>
    </source>
</reference>
<evidence type="ECO:0000313" key="3">
    <source>
        <dbReference type="Proteomes" id="UP000275385"/>
    </source>
</evidence>
<accession>A0A420Y5H4</accession>
<comment type="caution">
    <text evidence="2">The sequence shown here is derived from an EMBL/GenBank/DDBJ whole genome shotgun (WGS) entry which is preliminary data.</text>
</comment>
<protein>
    <submittedName>
        <fullName evidence="2">Uncharacterized protein</fullName>
    </submittedName>
</protein>
<organism evidence="2 3">
    <name type="scientific">Coniochaeta pulveracea</name>
    <dbReference type="NCBI Taxonomy" id="177199"/>
    <lineage>
        <taxon>Eukaryota</taxon>
        <taxon>Fungi</taxon>
        <taxon>Dikarya</taxon>
        <taxon>Ascomycota</taxon>
        <taxon>Pezizomycotina</taxon>
        <taxon>Sordariomycetes</taxon>
        <taxon>Sordariomycetidae</taxon>
        <taxon>Coniochaetales</taxon>
        <taxon>Coniochaetaceae</taxon>
        <taxon>Coniochaeta</taxon>
    </lineage>
</organism>
<feature type="compositionally biased region" description="Low complexity" evidence="1">
    <location>
        <begin position="36"/>
        <end position="46"/>
    </location>
</feature>
<keyword evidence="3" id="KW-1185">Reference proteome</keyword>
<sequence length="106" mass="11418">MVRKKPAKSDSVVGTMGAVGQLSTVGLLHTRARVTGSPVGTSVTTSEPNRRTLDKRKQSAQPKFRIRRRWVPLPPQPAKRLLVSSGSLGHRVHLTSEMLPAAAAAM</sequence>
<gene>
    <name evidence="2" type="ORF">DL546_004872</name>
</gene>
<dbReference type="AlphaFoldDB" id="A0A420Y5H4"/>
<evidence type="ECO:0000256" key="1">
    <source>
        <dbReference type="SAM" id="MobiDB-lite"/>
    </source>
</evidence>
<evidence type="ECO:0000313" key="2">
    <source>
        <dbReference type="EMBL" id="RKU43113.1"/>
    </source>
</evidence>
<name>A0A420Y5H4_9PEZI</name>
<proteinExistence type="predicted"/>